<accession>A0ABY5A8X3</accession>
<evidence type="ECO:0000313" key="3">
    <source>
        <dbReference type="EMBL" id="USR40313.1"/>
    </source>
</evidence>
<dbReference type="GeneID" id="300079797"/>
<reference evidence="3" key="1">
    <citation type="submission" date="2022-06" db="EMBL/GenBank/DDBJ databases">
        <title>Complete genome of Pseudomonas hydrolytica DSWY01T.</title>
        <authorList>
            <person name="Jung J."/>
            <person name="Jeon C.O."/>
        </authorList>
    </citation>
    <scope>NUCLEOTIDE SEQUENCE</scope>
    <source>
        <strain evidence="3">DSWY01</strain>
    </source>
</reference>
<evidence type="ECO:0000313" key="4">
    <source>
        <dbReference type="Proteomes" id="UP001054897"/>
    </source>
</evidence>
<feature type="signal peptide" evidence="2">
    <location>
        <begin position="1"/>
        <end position="23"/>
    </location>
</feature>
<sequence>MIRQATLLGLLLAAGLHATPLLAAEADADVDVDCPTKRQILQEKIETARAQGNSQELDGLHRALGNVEAHCDEASLHRQRLAGVEEARQEVQRREMDLRDAMGKGDQEKIAKRQAKLAEARSELEQAEAEARADQ</sequence>
<gene>
    <name evidence="3" type="ORF">L1F06_002420</name>
</gene>
<evidence type="ECO:0000256" key="2">
    <source>
        <dbReference type="SAM" id="SignalP"/>
    </source>
</evidence>
<dbReference type="Proteomes" id="UP001054897">
    <property type="component" value="Chromosome"/>
</dbReference>
<feature type="chain" id="PRO_5047076026" evidence="2">
    <location>
        <begin position="24"/>
        <end position="135"/>
    </location>
</feature>
<dbReference type="EMBL" id="CP099397">
    <property type="protein sequence ID" value="USR40313.1"/>
    <property type="molecule type" value="Genomic_DNA"/>
</dbReference>
<keyword evidence="2" id="KW-0732">Signal</keyword>
<proteinExistence type="predicted"/>
<protein>
    <submittedName>
        <fullName evidence="3">DUF1090 domain-containing protein</fullName>
    </submittedName>
</protein>
<dbReference type="RefSeq" id="WP_129481935.1">
    <property type="nucleotide sequence ID" value="NZ_CP099397.1"/>
</dbReference>
<dbReference type="InterPro" id="IPR009468">
    <property type="entry name" value="DUF1090"/>
</dbReference>
<keyword evidence="4" id="KW-1185">Reference proteome</keyword>
<name>A0ABY5A8X3_9GAMM</name>
<organism evidence="3 4">
    <name type="scientific">Ectopseudomonas hydrolytica</name>
    <dbReference type="NCBI Taxonomy" id="2493633"/>
    <lineage>
        <taxon>Bacteria</taxon>
        <taxon>Pseudomonadati</taxon>
        <taxon>Pseudomonadota</taxon>
        <taxon>Gammaproteobacteria</taxon>
        <taxon>Pseudomonadales</taxon>
        <taxon>Pseudomonadaceae</taxon>
        <taxon>Ectopseudomonas</taxon>
    </lineage>
</organism>
<feature type="region of interest" description="Disordered" evidence="1">
    <location>
        <begin position="98"/>
        <end position="135"/>
    </location>
</feature>
<evidence type="ECO:0000256" key="1">
    <source>
        <dbReference type="SAM" id="MobiDB-lite"/>
    </source>
</evidence>
<dbReference type="Pfam" id="PF06476">
    <property type="entry name" value="DUF1090"/>
    <property type="match status" value="1"/>
</dbReference>